<keyword evidence="4 5" id="KW-0472">Membrane</keyword>
<dbReference type="GO" id="GO:0016020">
    <property type="term" value="C:membrane"/>
    <property type="evidence" value="ECO:0007669"/>
    <property type="project" value="UniProtKB-SubCell"/>
</dbReference>
<dbReference type="InterPro" id="IPR023395">
    <property type="entry name" value="MCP_dom_sf"/>
</dbReference>
<dbReference type="PANTHER" id="PTHR24089">
    <property type="entry name" value="SOLUTE CARRIER FAMILY 25"/>
    <property type="match status" value="1"/>
</dbReference>
<dbReference type="GO" id="GO:0055085">
    <property type="term" value="P:transmembrane transport"/>
    <property type="evidence" value="ECO:0007669"/>
    <property type="project" value="UniProtKB-ARBA"/>
</dbReference>
<protein>
    <submittedName>
        <fullName evidence="6">Uncharacterized protein</fullName>
    </submittedName>
</protein>
<organism evidence="6">
    <name type="scientific">Aegilops tauschii</name>
    <name type="common">Tausch's goatgrass</name>
    <name type="synonym">Aegilops squarrosa</name>
    <dbReference type="NCBI Taxonomy" id="37682"/>
    <lineage>
        <taxon>Eukaryota</taxon>
        <taxon>Viridiplantae</taxon>
        <taxon>Streptophyta</taxon>
        <taxon>Embryophyta</taxon>
        <taxon>Tracheophyta</taxon>
        <taxon>Spermatophyta</taxon>
        <taxon>Magnoliopsida</taxon>
        <taxon>Liliopsida</taxon>
        <taxon>Poales</taxon>
        <taxon>Poaceae</taxon>
        <taxon>BOP clade</taxon>
        <taxon>Pooideae</taxon>
        <taxon>Triticodae</taxon>
        <taxon>Triticeae</taxon>
        <taxon>Triticinae</taxon>
        <taxon>Aegilops</taxon>
    </lineage>
</organism>
<name>M8BK15_AEGTA</name>
<dbReference type="SUPFAM" id="SSF103506">
    <property type="entry name" value="Mitochondrial carrier"/>
    <property type="match status" value="1"/>
</dbReference>
<dbReference type="GO" id="GO:0015711">
    <property type="term" value="P:organic anion transport"/>
    <property type="evidence" value="ECO:0007669"/>
    <property type="project" value="UniProtKB-ARBA"/>
</dbReference>
<accession>M8BK15</accession>
<dbReference type="InterPro" id="IPR018108">
    <property type="entry name" value="MCP_transmembrane"/>
</dbReference>
<evidence type="ECO:0000256" key="4">
    <source>
        <dbReference type="ARBA" id="ARBA00023136"/>
    </source>
</evidence>
<sequence length="202" mass="21933">MSKHQENAQPSPLLRLGAGATAGIVAMSAAYPMDMVRGRITVQVPYVGLNFDVYDSLKDWLLWTNALAKYNGFHIKAKRHSGRMQMVGWNHTASVVTGEGKEALQYNGFGALFKGLGPNSVKLVHSIAAFVTYEDVLVVEGEYKDNWTDRGSIQHKKALAAPVDISILLLVKALIVAAPHSWGSNKLAGEDPNCCRTALLGK</sequence>
<keyword evidence="3" id="KW-0677">Repeat</keyword>
<evidence type="ECO:0000313" key="6">
    <source>
        <dbReference type="EnsemblPlants" id="EMT07119"/>
    </source>
</evidence>
<feature type="repeat" description="Solcar" evidence="5">
    <location>
        <begin position="10"/>
        <end position="139"/>
    </location>
</feature>
<evidence type="ECO:0000256" key="5">
    <source>
        <dbReference type="PROSITE-ProRule" id="PRU00282"/>
    </source>
</evidence>
<proteinExistence type="predicted"/>
<evidence type="ECO:0000256" key="2">
    <source>
        <dbReference type="ARBA" id="ARBA00022692"/>
    </source>
</evidence>
<dbReference type="Gene3D" id="1.50.40.10">
    <property type="entry name" value="Mitochondrial carrier domain"/>
    <property type="match status" value="1"/>
</dbReference>
<dbReference type="ExpressionAtlas" id="M8BK15">
    <property type="expression patterns" value="baseline"/>
</dbReference>
<keyword evidence="2 5" id="KW-0812">Transmembrane</keyword>
<dbReference type="PROSITE" id="PS50920">
    <property type="entry name" value="SOLCAR"/>
    <property type="match status" value="1"/>
</dbReference>
<evidence type="ECO:0000256" key="3">
    <source>
        <dbReference type="ARBA" id="ARBA00022737"/>
    </source>
</evidence>
<reference evidence="6" key="1">
    <citation type="submission" date="2015-06" db="UniProtKB">
        <authorList>
            <consortium name="EnsemblPlants"/>
        </authorList>
    </citation>
    <scope>IDENTIFICATION</scope>
</reference>
<evidence type="ECO:0000256" key="1">
    <source>
        <dbReference type="ARBA" id="ARBA00004141"/>
    </source>
</evidence>
<dbReference type="AlphaFoldDB" id="M8BK15"/>
<comment type="subcellular location">
    <subcellularLocation>
        <location evidence="1">Membrane</location>
        <topology evidence="1">Multi-pass membrane protein</topology>
    </subcellularLocation>
</comment>
<dbReference type="GO" id="GO:0015748">
    <property type="term" value="P:organophosphate ester transport"/>
    <property type="evidence" value="ECO:0007669"/>
    <property type="project" value="UniProtKB-ARBA"/>
</dbReference>
<dbReference type="EnsemblPlants" id="EMT07119">
    <property type="protein sequence ID" value="EMT07119"/>
    <property type="gene ID" value="F775_12089"/>
</dbReference>